<dbReference type="PANTHER" id="PTHR31313">
    <property type="entry name" value="TY1 ENHANCER ACTIVATOR"/>
    <property type="match status" value="1"/>
</dbReference>
<dbReference type="CDD" id="cd00067">
    <property type="entry name" value="GAL4"/>
    <property type="match status" value="1"/>
</dbReference>
<evidence type="ECO:0000313" key="11">
    <source>
        <dbReference type="Proteomes" id="UP000326950"/>
    </source>
</evidence>
<organism evidence="10 11">
    <name type="scientific">Aspergillus tamarii</name>
    <dbReference type="NCBI Taxonomy" id="41984"/>
    <lineage>
        <taxon>Eukaryota</taxon>
        <taxon>Fungi</taxon>
        <taxon>Dikarya</taxon>
        <taxon>Ascomycota</taxon>
        <taxon>Pezizomycotina</taxon>
        <taxon>Eurotiomycetes</taxon>
        <taxon>Eurotiomycetidae</taxon>
        <taxon>Eurotiales</taxon>
        <taxon>Aspergillaceae</taxon>
        <taxon>Aspergillus</taxon>
        <taxon>Aspergillus subgen. Circumdati</taxon>
    </lineage>
</organism>
<keyword evidence="4" id="KW-0805">Transcription regulation</keyword>
<comment type="subcellular location">
    <subcellularLocation>
        <location evidence="1">Nucleus</location>
    </subcellularLocation>
</comment>
<dbReference type="Pfam" id="PF04082">
    <property type="entry name" value="Fungal_trans"/>
    <property type="match status" value="1"/>
</dbReference>
<evidence type="ECO:0000256" key="1">
    <source>
        <dbReference type="ARBA" id="ARBA00004123"/>
    </source>
</evidence>
<dbReference type="InterPro" id="IPR007219">
    <property type="entry name" value="XnlR_reg_dom"/>
</dbReference>
<dbReference type="InterPro" id="IPR036864">
    <property type="entry name" value="Zn2-C6_fun-type_DNA-bd_sf"/>
</dbReference>
<dbReference type="GO" id="GO:0000981">
    <property type="term" value="F:DNA-binding transcription factor activity, RNA polymerase II-specific"/>
    <property type="evidence" value="ECO:0007669"/>
    <property type="project" value="InterPro"/>
</dbReference>
<name>A0A5N6V1G3_ASPTM</name>
<evidence type="ECO:0000256" key="3">
    <source>
        <dbReference type="ARBA" id="ARBA00022833"/>
    </source>
</evidence>
<dbReference type="Pfam" id="PF00172">
    <property type="entry name" value="Zn_clus"/>
    <property type="match status" value="1"/>
</dbReference>
<feature type="compositionally biased region" description="Basic and acidic residues" evidence="8">
    <location>
        <begin position="96"/>
        <end position="112"/>
    </location>
</feature>
<evidence type="ECO:0000256" key="8">
    <source>
        <dbReference type="SAM" id="MobiDB-lite"/>
    </source>
</evidence>
<keyword evidence="2" id="KW-0479">Metal-binding</keyword>
<dbReference type="AlphaFoldDB" id="A0A5N6V1G3"/>
<dbReference type="PANTHER" id="PTHR31313:SF86">
    <property type="entry name" value="ZN(2)-C6 FUNGAL-TYPE DOMAIN-CONTAINING PROTEIN"/>
    <property type="match status" value="1"/>
</dbReference>
<evidence type="ECO:0000256" key="7">
    <source>
        <dbReference type="ARBA" id="ARBA00023242"/>
    </source>
</evidence>
<dbReference type="Proteomes" id="UP000326950">
    <property type="component" value="Unassembled WGS sequence"/>
</dbReference>
<keyword evidence="6" id="KW-0804">Transcription</keyword>
<keyword evidence="11" id="KW-1185">Reference proteome</keyword>
<evidence type="ECO:0000313" key="10">
    <source>
        <dbReference type="EMBL" id="KAE8164756.1"/>
    </source>
</evidence>
<dbReference type="GO" id="GO:0008270">
    <property type="term" value="F:zinc ion binding"/>
    <property type="evidence" value="ECO:0007669"/>
    <property type="project" value="InterPro"/>
</dbReference>
<dbReference type="EMBL" id="ML738605">
    <property type="protein sequence ID" value="KAE8164756.1"/>
    <property type="molecule type" value="Genomic_DNA"/>
</dbReference>
<dbReference type="CDD" id="cd12148">
    <property type="entry name" value="fungal_TF_MHR"/>
    <property type="match status" value="1"/>
</dbReference>
<dbReference type="OrthoDB" id="2154091at2759"/>
<accession>A0A5N6V1G3</accession>
<feature type="domain" description="Zn(2)-C6 fungal-type" evidence="9">
    <location>
        <begin position="17"/>
        <end position="47"/>
    </location>
</feature>
<protein>
    <submittedName>
        <fullName evidence="10">Fungal-specific transcription factor domain-containing protein</fullName>
    </submittedName>
</protein>
<keyword evidence="5" id="KW-0238">DNA-binding</keyword>
<sequence>MGSPRQIQTRGRAICRTCKSCRHKKVKCDGQHPKCGTCRRKNQDCEYPRDGRKTAVRAKKEDIRSLEEQVEELKGQVRRRATVENASGTVNIHPHGTSDHFDSGSRCSRDFPTDPSPVECDQSLQGQLTCQNNGEKTCADQNYLEGRQIQVYGATSLPPSYLEAPADCQSKENNEEVFLRSITRDRLIAFSAIIRQKEAIIYSTPSIAANIDFDGVPVDMAMHLLELHWNRLHFMYLLTYRPLVMDSLFNNGPYMNKLLLNAIYLQSSLYSDRVSLHSDLDDTQTMGMSFYDRFKALLIHHIDKPSLPTVVALLTCGACLLQYGKQSTSWVYCGMAYRMITDLGYHLEDPRSSQSREDVRLSALDKEARRRVYWGAYANDKFQSLYLGRPPGLPQSHGNVPRDFCDSYEELEEWKPYTDARARLNDTSIPVYPGRPSYALSTFQCLLQLSVITETIINAFYSTKDAKALEHDLLKSKLTVKTQLDRWRETLPAHLLFDPKTDETPPPHQMTLYTTYWTLVILTEQPFLARGHFEFTPIPELQNESKKKCIEASLEIRDLIDAYRTTFSLRRAQYGISYAMYSAVLVLLQHTDQDCDEYTEAIRFFWLALLEYQDGCGHGLKGPLRLLKSLMHRVEKVVKRIDIDHPGTTGSLASNDAQVGIEAILPSETFGQGEAWSESWLNVETDDFFLTDDTIFGFFAQA</sequence>
<evidence type="ECO:0000259" key="9">
    <source>
        <dbReference type="PROSITE" id="PS50048"/>
    </source>
</evidence>
<dbReference type="GO" id="GO:0006351">
    <property type="term" value="P:DNA-templated transcription"/>
    <property type="evidence" value="ECO:0007669"/>
    <property type="project" value="InterPro"/>
</dbReference>
<dbReference type="Gene3D" id="4.10.240.10">
    <property type="entry name" value="Zn(2)-C6 fungal-type DNA-binding domain"/>
    <property type="match status" value="1"/>
</dbReference>
<evidence type="ECO:0000256" key="6">
    <source>
        <dbReference type="ARBA" id="ARBA00023163"/>
    </source>
</evidence>
<keyword evidence="7" id="KW-0539">Nucleus</keyword>
<evidence type="ECO:0000256" key="2">
    <source>
        <dbReference type="ARBA" id="ARBA00022723"/>
    </source>
</evidence>
<evidence type="ECO:0000256" key="5">
    <source>
        <dbReference type="ARBA" id="ARBA00023125"/>
    </source>
</evidence>
<dbReference type="PROSITE" id="PS00463">
    <property type="entry name" value="ZN2_CY6_FUNGAL_1"/>
    <property type="match status" value="1"/>
</dbReference>
<dbReference type="SMART" id="SM00066">
    <property type="entry name" value="GAL4"/>
    <property type="match status" value="1"/>
</dbReference>
<keyword evidence="3" id="KW-0862">Zinc</keyword>
<dbReference type="GO" id="GO:0003677">
    <property type="term" value="F:DNA binding"/>
    <property type="evidence" value="ECO:0007669"/>
    <property type="project" value="UniProtKB-KW"/>
</dbReference>
<feature type="region of interest" description="Disordered" evidence="8">
    <location>
        <begin position="89"/>
        <end position="114"/>
    </location>
</feature>
<dbReference type="InterPro" id="IPR001138">
    <property type="entry name" value="Zn2Cys6_DnaBD"/>
</dbReference>
<proteinExistence type="predicted"/>
<dbReference type="GO" id="GO:0005634">
    <property type="term" value="C:nucleus"/>
    <property type="evidence" value="ECO:0007669"/>
    <property type="project" value="UniProtKB-SubCell"/>
</dbReference>
<dbReference type="PROSITE" id="PS50048">
    <property type="entry name" value="ZN2_CY6_FUNGAL_2"/>
    <property type="match status" value="1"/>
</dbReference>
<dbReference type="InterPro" id="IPR051615">
    <property type="entry name" value="Transcr_Regulatory_Elem"/>
</dbReference>
<evidence type="ECO:0000256" key="4">
    <source>
        <dbReference type="ARBA" id="ARBA00023015"/>
    </source>
</evidence>
<dbReference type="SMART" id="SM00906">
    <property type="entry name" value="Fungal_trans"/>
    <property type="match status" value="1"/>
</dbReference>
<reference evidence="10 11" key="1">
    <citation type="submission" date="2019-04" db="EMBL/GenBank/DDBJ databases">
        <title>Friends and foes A comparative genomics study of 23 Aspergillus species from section Flavi.</title>
        <authorList>
            <consortium name="DOE Joint Genome Institute"/>
            <person name="Kjaerbolling I."/>
            <person name="Vesth T."/>
            <person name="Frisvad J.C."/>
            <person name="Nybo J.L."/>
            <person name="Theobald S."/>
            <person name="Kildgaard S."/>
            <person name="Isbrandt T."/>
            <person name="Kuo A."/>
            <person name="Sato A."/>
            <person name="Lyhne E.K."/>
            <person name="Kogle M.E."/>
            <person name="Wiebenga A."/>
            <person name="Kun R.S."/>
            <person name="Lubbers R.J."/>
            <person name="Makela M.R."/>
            <person name="Barry K."/>
            <person name="Chovatia M."/>
            <person name="Clum A."/>
            <person name="Daum C."/>
            <person name="Haridas S."/>
            <person name="He G."/>
            <person name="LaButti K."/>
            <person name="Lipzen A."/>
            <person name="Mondo S."/>
            <person name="Riley R."/>
            <person name="Salamov A."/>
            <person name="Simmons B.A."/>
            <person name="Magnuson J.K."/>
            <person name="Henrissat B."/>
            <person name="Mortensen U.H."/>
            <person name="Larsen T.O."/>
            <person name="Devries R.P."/>
            <person name="Grigoriev I.V."/>
            <person name="Machida M."/>
            <person name="Baker S.E."/>
            <person name="Andersen M.R."/>
        </authorList>
    </citation>
    <scope>NUCLEOTIDE SEQUENCE [LARGE SCALE GENOMIC DNA]</scope>
    <source>
        <strain evidence="10 11">CBS 117626</strain>
    </source>
</reference>
<dbReference type="SUPFAM" id="SSF57701">
    <property type="entry name" value="Zn2/Cys6 DNA-binding domain"/>
    <property type="match status" value="1"/>
</dbReference>
<gene>
    <name evidence="10" type="ORF">BDV40DRAFT_286653</name>
</gene>
<dbReference type="GO" id="GO:0009893">
    <property type="term" value="P:positive regulation of metabolic process"/>
    <property type="evidence" value="ECO:0007669"/>
    <property type="project" value="UniProtKB-ARBA"/>
</dbReference>